<protein>
    <submittedName>
        <fullName evidence="1">Uncharacterized protein</fullName>
    </submittedName>
</protein>
<name>A0A2A4X894_UNCAE</name>
<evidence type="ECO:0000313" key="1">
    <source>
        <dbReference type="EMBL" id="PCI78724.1"/>
    </source>
</evidence>
<comment type="caution">
    <text evidence="1">The sequence shown here is derived from an EMBL/GenBank/DDBJ whole genome shotgun (WGS) entry which is preliminary data.</text>
</comment>
<evidence type="ECO:0000313" key="2">
    <source>
        <dbReference type="Proteomes" id="UP000218775"/>
    </source>
</evidence>
<sequence>MFSCSKAAIAIALIVSVLHGSQTIQRHKQYVTGELFNKKARGAYHHLFSVEIDALLLERSQGSIKDLVVASGGPVNPTTITTACQERPPGEVMLTSRELVNKQHFRPGVAAAIYLYPSQDTTFEIRGITGLSWKGIKNIRCTQNLSLPTIGDSTDDYNHANIVRGEYLSWLKGAEVNYIRHITPRYINAFSCSGRVVGSFFEVEEALQLAFQKEGFIVDDSTTVWDHSSYRINTKALFVGGSVGFDLEYNPTHVITCGIRAKGGLGANIGKNRTRMNDLNSTETLLDYKTSGVNLAYIFTGYPFLEFRPAKSFSLLLDYQILYLGSITVAEKQAVFNAKVLVRRWEIINSRGYFFCHGLRAALKLNF</sequence>
<accession>A0A2A4X894</accession>
<dbReference type="AlphaFoldDB" id="A0A2A4X894"/>
<organism evidence="1 2">
    <name type="scientific">Aerophobetes bacterium</name>
    <dbReference type="NCBI Taxonomy" id="2030807"/>
    <lineage>
        <taxon>Bacteria</taxon>
        <taxon>Candidatus Aerophobota</taxon>
    </lineage>
</organism>
<reference evidence="2" key="1">
    <citation type="submission" date="2017-08" db="EMBL/GenBank/DDBJ databases">
        <title>A dynamic microbial community with high functional redundancy inhabits the cold, oxic subseafloor aquifer.</title>
        <authorList>
            <person name="Tully B.J."/>
            <person name="Wheat C.G."/>
            <person name="Glazer B.T."/>
            <person name="Huber J.A."/>
        </authorList>
    </citation>
    <scope>NUCLEOTIDE SEQUENCE [LARGE SCALE GENOMIC DNA]</scope>
</reference>
<dbReference type="EMBL" id="NVUK01000001">
    <property type="protein sequence ID" value="PCI78724.1"/>
    <property type="molecule type" value="Genomic_DNA"/>
</dbReference>
<proteinExistence type="predicted"/>
<dbReference type="Proteomes" id="UP000218775">
    <property type="component" value="Unassembled WGS sequence"/>
</dbReference>
<gene>
    <name evidence="1" type="ORF">COB21_00040</name>
</gene>